<reference evidence="1 2" key="1">
    <citation type="submission" date="2024-04" db="EMBL/GenBank/DDBJ databases">
        <title>Complete genome sequence of Fusarium acuminatum.</title>
        <authorList>
            <person name="Lan B."/>
        </authorList>
    </citation>
    <scope>NUCLEOTIDE SEQUENCE [LARGE SCALE GENOMIC DNA]</scope>
    <source>
        <strain evidence="1">1A</strain>
    </source>
</reference>
<organism evidence="1 2">
    <name type="scientific">Fusarium acuminatum</name>
    <dbReference type="NCBI Taxonomy" id="5515"/>
    <lineage>
        <taxon>Eukaryota</taxon>
        <taxon>Fungi</taxon>
        <taxon>Dikarya</taxon>
        <taxon>Ascomycota</taxon>
        <taxon>Pezizomycotina</taxon>
        <taxon>Sordariomycetes</taxon>
        <taxon>Hypocreomycetidae</taxon>
        <taxon>Hypocreales</taxon>
        <taxon>Nectriaceae</taxon>
        <taxon>Fusarium</taxon>
        <taxon>Fusarium tricinctum species complex</taxon>
    </lineage>
</organism>
<dbReference type="Proteomes" id="UP001489902">
    <property type="component" value="Chromosome 1"/>
</dbReference>
<name>A0ABZ2WKV7_9HYPO</name>
<protein>
    <submittedName>
        <fullName evidence="1">Uncharacterized protein</fullName>
    </submittedName>
</protein>
<accession>A0ABZ2WKV7</accession>
<evidence type="ECO:0000313" key="1">
    <source>
        <dbReference type="EMBL" id="WZH41341.1"/>
    </source>
</evidence>
<dbReference type="EMBL" id="CP151260">
    <property type="protein sequence ID" value="WZH41341.1"/>
    <property type="molecule type" value="Genomic_DNA"/>
</dbReference>
<keyword evidence="2" id="KW-1185">Reference proteome</keyword>
<evidence type="ECO:0000313" key="2">
    <source>
        <dbReference type="Proteomes" id="UP001489902"/>
    </source>
</evidence>
<proteinExistence type="predicted"/>
<sequence length="55" mass="6097">MHSSHAKPSISPLSCLHRRPHVEVNCSNTSRSSSGSTQRFFLLPVSFPLYLSAKL</sequence>
<gene>
    <name evidence="1" type="ORF">QYS62_002287</name>
</gene>